<dbReference type="EMBL" id="AAZO01002451">
    <property type="status" value="NOT_ANNOTATED_CDS"/>
    <property type="molecule type" value="Genomic_DNA"/>
</dbReference>
<dbReference type="HOGENOM" id="CLU_007884_11_4_1"/>
<dbReference type="EMBL" id="DS235171">
    <property type="protein sequence ID" value="EEB12906.1"/>
    <property type="molecule type" value="Genomic_DNA"/>
</dbReference>
<dbReference type="EC" id="1.5.99.1" evidence="6"/>
<dbReference type="KEGG" id="phu:Phum_PHUM213030"/>
<dbReference type="InterPro" id="IPR006076">
    <property type="entry name" value="FAD-dep_OxRdtase"/>
</dbReference>
<proteinExistence type="inferred from homology"/>
<dbReference type="GO" id="GO:0016491">
    <property type="term" value="F:oxidoreductase activity"/>
    <property type="evidence" value="ECO:0007669"/>
    <property type="project" value="UniProtKB-KW"/>
</dbReference>
<dbReference type="Gene3D" id="3.30.70.1400">
    <property type="entry name" value="Aminomethyltransferase beta-barrel domains"/>
    <property type="match status" value="1"/>
</dbReference>
<dbReference type="OMA" id="MVFKYDQ"/>
<dbReference type="FunCoup" id="E0VHM0">
    <property type="interactions" value="114"/>
</dbReference>
<dbReference type="PANTHER" id="PTHR43757:SF11">
    <property type="entry name" value="SARCOSINE DEHYDROGENASE"/>
    <property type="match status" value="1"/>
</dbReference>
<dbReference type="SUPFAM" id="SSF54373">
    <property type="entry name" value="FAD-linked reductases, C-terminal domain"/>
    <property type="match status" value="1"/>
</dbReference>
<dbReference type="FunFam" id="3.50.50.60:FF:000769">
    <property type="entry name" value="Sarcosine dehydrogenase"/>
    <property type="match status" value="1"/>
</dbReference>
<dbReference type="SUPFAM" id="SSF103025">
    <property type="entry name" value="Folate-binding domain"/>
    <property type="match status" value="1"/>
</dbReference>
<dbReference type="InterPro" id="IPR036188">
    <property type="entry name" value="FAD/NAD-bd_sf"/>
</dbReference>
<dbReference type="SUPFAM" id="SSF51905">
    <property type="entry name" value="FAD/NAD(P)-binding domain"/>
    <property type="match status" value="1"/>
</dbReference>
<dbReference type="InterPro" id="IPR027266">
    <property type="entry name" value="TrmE/GcvT-like"/>
</dbReference>
<name>E0VHM0_PEDHC</name>
<reference evidence="6" key="1">
    <citation type="submission" date="2007-04" db="EMBL/GenBank/DDBJ databases">
        <title>Annotation of Pediculus humanus corporis strain USDA.</title>
        <authorList>
            <person name="Kirkness E."/>
            <person name="Hannick L."/>
            <person name="Hass B."/>
            <person name="Bruggner R."/>
            <person name="Lawson D."/>
            <person name="Bidwell S."/>
            <person name="Joardar V."/>
            <person name="Caler E."/>
            <person name="Walenz B."/>
            <person name="Inman J."/>
            <person name="Schobel S."/>
            <person name="Galinsky K."/>
            <person name="Amedeo P."/>
            <person name="Strausberg R."/>
        </authorList>
    </citation>
    <scope>NUCLEOTIDE SEQUENCE</scope>
    <source>
        <strain evidence="6">USDA</strain>
    </source>
</reference>
<dbReference type="InterPro" id="IPR032503">
    <property type="entry name" value="FAO_M"/>
</dbReference>
<dbReference type="Pfam" id="PF16350">
    <property type="entry name" value="FAO_M"/>
    <property type="match status" value="1"/>
</dbReference>
<evidence type="ECO:0000313" key="6">
    <source>
        <dbReference type="EMBL" id="EEB12906.1"/>
    </source>
</evidence>
<dbReference type="EnsemblMetazoa" id="PHUM213030-RA">
    <property type="protein sequence ID" value="PHUM213030-PA"/>
    <property type="gene ID" value="PHUM213030"/>
</dbReference>
<reference evidence="7" key="3">
    <citation type="submission" date="2020-05" db="UniProtKB">
        <authorList>
            <consortium name="EnsemblMetazoa"/>
        </authorList>
    </citation>
    <scope>IDENTIFICATION</scope>
    <source>
        <strain evidence="7">USDA</strain>
    </source>
</reference>
<evidence type="ECO:0000259" key="2">
    <source>
        <dbReference type="Pfam" id="PF01266"/>
    </source>
</evidence>
<reference evidence="6" key="2">
    <citation type="submission" date="2007-04" db="EMBL/GenBank/DDBJ databases">
        <title>The genome of the human body louse.</title>
        <authorList>
            <consortium name="The Human Body Louse Genome Consortium"/>
            <person name="Kirkness E."/>
            <person name="Walenz B."/>
            <person name="Hass B."/>
            <person name="Bruggner R."/>
            <person name="Strausberg R."/>
        </authorList>
    </citation>
    <scope>NUCLEOTIDE SEQUENCE</scope>
    <source>
        <strain evidence="6">USDA</strain>
    </source>
</reference>
<evidence type="ECO:0000259" key="4">
    <source>
        <dbReference type="Pfam" id="PF08669"/>
    </source>
</evidence>
<evidence type="ECO:0000256" key="1">
    <source>
        <dbReference type="ARBA" id="ARBA00008609"/>
    </source>
</evidence>
<accession>E0VHM0</accession>
<feature type="domain" description="FAD dependent oxidoreductase central" evidence="5">
    <location>
        <begin position="395"/>
        <end position="450"/>
    </location>
</feature>
<dbReference type="InterPro" id="IPR006222">
    <property type="entry name" value="GCVT_N"/>
</dbReference>
<gene>
    <name evidence="7" type="primary">8237449</name>
    <name evidence="6" type="ORF">Phum_PHUM213030</name>
</gene>
<dbReference type="Gene3D" id="3.30.9.10">
    <property type="entry name" value="D-Amino Acid Oxidase, subunit A, domain 2"/>
    <property type="match status" value="1"/>
</dbReference>
<feature type="domain" description="Aminomethyltransferase C-terminal" evidence="4">
    <location>
        <begin position="786"/>
        <end position="840"/>
    </location>
</feature>
<evidence type="ECO:0000313" key="7">
    <source>
        <dbReference type="EnsemblMetazoa" id="PHUM213030-PA"/>
    </source>
</evidence>
<keyword evidence="6" id="KW-0560">Oxidoreductase</keyword>
<dbReference type="OrthoDB" id="498204at2759"/>
<protein>
    <submittedName>
        <fullName evidence="6 7">Sarcosine dehydrogenase, putative</fullName>
        <ecNumber evidence="6">1.5.99.1</ecNumber>
    </submittedName>
</protein>
<evidence type="ECO:0000313" key="8">
    <source>
        <dbReference type="Proteomes" id="UP000009046"/>
    </source>
</evidence>
<dbReference type="RefSeq" id="XP_002425644.1">
    <property type="nucleotide sequence ID" value="XM_002425599.1"/>
</dbReference>
<sequence>MSFSALEKFIRTLKKRFNHTKVLSKALPQPLPENADVVIIGGGVLGCNTLYHLAKRGVQAILLEQDKITSGTTWHTGGLLWTLRPDDIQIQLHQSTRNLIISLKEETGIDPGWINNGGLYVAHSQERLDEYRRLATIGRSFQIDARIVDPAEAHAIFPLLNPEVIVGGLYNPMDGCIDPTSFVNALIRSAKKNGGKIFEKCPVTGIKVGRNQYGVKQIVGIKTPYGEINTNVVVNCAGVWGNKIAEMVGLRLPLTSMKHAYVISESIPKAKNLPNVRDHDGSVYFRVQGESLLMGGYERNPTILEEIPKDFSFQLFDFDWTHFPHLANAVNLVPEFETVGIKATVCGPESFTPDHRPLLGEDPRLKGLFHGCAFNSLGMMMGGGCGEQLALWIMNGRPDLHMYSFDIRRFTLDQMKSPDWVKERSHESYATTYNIVFPNSQFLAGRNFQTDPFHEELLEANCVFEEIQGWERPGWFAKTGPNPVPKYDWGGSYGHIRNVESSYEKLLKQDYTFDFPIHHNIIGDECRACRTGVVLFDRSYLGKFYLSGPDAQAAADWLFTADTRTPVGEIVYTCLLNGKGNVEADVLVTAVETGSSGLIDPILKGRGFYIIAGGAVASQTQAHIRHVIQQKGFKVNVDDVTTSVGVLSVQGPKSRAVLKDLVDCDLSEESFPFMTSRLAKVGGDANCRIMRMTFVGELGYELQIPWNLCQHVFKKILKKGKEYNLRHAGYRALYSLSSEKGLRLWHSDLRNDDNPLEASLDYTCRLEGDYLGKEAIGRVKFNGVRKKLAYFHIDEKVPVWGLETIWRNNEVVGYLRRGDFGFTFDKSIGIGVIKKKRENFYKFQVHFSSERTRSIGRFSQIWKIRNRSYGDSIFG</sequence>
<organism>
    <name type="scientific">Pediculus humanus subsp. corporis</name>
    <name type="common">Body louse</name>
    <dbReference type="NCBI Taxonomy" id="121224"/>
    <lineage>
        <taxon>Eukaryota</taxon>
        <taxon>Metazoa</taxon>
        <taxon>Ecdysozoa</taxon>
        <taxon>Arthropoda</taxon>
        <taxon>Hexapoda</taxon>
        <taxon>Insecta</taxon>
        <taxon>Pterygota</taxon>
        <taxon>Neoptera</taxon>
        <taxon>Paraneoptera</taxon>
        <taxon>Psocodea</taxon>
        <taxon>Troctomorpha</taxon>
        <taxon>Phthiraptera</taxon>
        <taxon>Anoplura</taxon>
        <taxon>Pediculidae</taxon>
        <taxon>Pediculus</taxon>
    </lineage>
</organism>
<dbReference type="STRING" id="121224.E0VHM0"/>
<dbReference type="InterPro" id="IPR029043">
    <property type="entry name" value="GcvT/YgfZ_C"/>
</dbReference>
<evidence type="ECO:0000259" key="3">
    <source>
        <dbReference type="Pfam" id="PF01571"/>
    </source>
</evidence>
<dbReference type="Gene3D" id="3.30.1360.120">
    <property type="entry name" value="Probable tRNA modification gtpase trme, domain 1"/>
    <property type="match status" value="1"/>
</dbReference>
<keyword evidence="8" id="KW-1185">Reference proteome</keyword>
<dbReference type="Proteomes" id="UP000009046">
    <property type="component" value="Unassembled WGS sequence"/>
</dbReference>
<dbReference type="Gene3D" id="2.40.30.110">
    <property type="entry name" value="Aminomethyltransferase beta-barrel domains"/>
    <property type="match status" value="1"/>
</dbReference>
<dbReference type="InterPro" id="IPR028896">
    <property type="entry name" value="GcvT/YgfZ/DmdA"/>
</dbReference>
<dbReference type="GeneID" id="8237449"/>
<dbReference type="Gene3D" id="3.50.50.60">
    <property type="entry name" value="FAD/NAD(P)-binding domain"/>
    <property type="match status" value="1"/>
</dbReference>
<dbReference type="CTD" id="8237449"/>
<dbReference type="Pfam" id="PF01266">
    <property type="entry name" value="DAO"/>
    <property type="match status" value="1"/>
</dbReference>
<dbReference type="GO" id="GO:0005739">
    <property type="term" value="C:mitochondrion"/>
    <property type="evidence" value="ECO:0007669"/>
    <property type="project" value="TreeGrafter"/>
</dbReference>
<dbReference type="InterPro" id="IPR013977">
    <property type="entry name" value="GcvT_C"/>
</dbReference>
<dbReference type="Pfam" id="PF01571">
    <property type="entry name" value="GCV_T"/>
    <property type="match status" value="1"/>
</dbReference>
<dbReference type="Pfam" id="PF08669">
    <property type="entry name" value="GCV_T_C"/>
    <property type="match status" value="1"/>
</dbReference>
<feature type="domain" description="FAD dependent oxidoreductase" evidence="2">
    <location>
        <begin position="36"/>
        <end position="390"/>
    </location>
</feature>
<dbReference type="InParanoid" id="E0VHM0"/>
<comment type="similarity">
    <text evidence="1">Belongs to the GcvT family.</text>
</comment>
<feature type="domain" description="GCVT N-terminal" evidence="3">
    <location>
        <begin position="453"/>
        <end position="766"/>
    </location>
</feature>
<dbReference type="eggNOG" id="KOG2844">
    <property type="taxonomic scope" value="Eukaryota"/>
</dbReference>
<dbReference type="VEuPathDB" id="VectorBase:PHUM213030"/>
<dbReference type="PANTHER" id="PTHR43757">
    <property type="entry name" value="AMINOMETHYLTRANSFERASE"/>
    <property type="match status" value="1"/>
</dbReference>
<dbReference type="SUPFAM" id="SSF101790">
    <property type="entry name" value="Aminomethyltransferase beta-barrel domain"/>
    <property type="match status" value="1"/>
</dbReference>
<dbReference type="AlphaFoldDB" id="E0VHM0"/>
<evidence type="ECO:0000259" key="5">
    <source>
        <dbReference type="Pfam" id="PF16350"/>
    </source>
</evidence>